<organism evidence="1 2">
    <name type="scientific">Arcobacter aquimarinus</name>
    <dbReference type="NCBI Taxonomy" id="1315211"/>
    <lineage>
        <taxon>Bacteria</taxon>
        <taxon>Pseudomonadati</taxon>
        <taxon>Campylobacterota</taxon>
        <taxon>Epsilonproteobacteria</taxon>
        <taxon>Campylobacterales</taxon>
        <taxon>Arcobacteraceae</taxon>
        <taxon>Arcobacter</taxon>
    </lineage>
</organism>
<dbReference type="RefSeq" id="WP_164967038.1">
    <property type="nucleotide sequence ID" value="NZ_CBCSAE010000002.1"/>
</dbReference>
<proteinExistence type="predicted"/>
<reference evidence="1 2" key="1">
    <citation type="submission" date="2018-07" db="EMBL/GenBank/DDBJ databases">
        <title>Identification of phenol metabolism pathways in Arcobacter.</title>
        <authorList>
            <person name="Miller W.G."/>
            <person name="Yee E."/>
            <person name="Bono J.L."/>
        </authorList>
    </citation>
    <scope>NUCLEOTIDE SEQUENCE [LARGE SCALE GENOMIC DNA]</scope>
    <source>
        <strain evidence="1 2">W63</strain>
    </source>
</reference>
<accession>A0AAE7E0T1</accession>
<dbReference type="AlphaFoldDB" id="A0AAE7E0T1"/>
<evidence type="ECO:0000313" key="2">
    <source>
        <dbReference type="Proteomes" id="UP000502065"/>
    </source>
</evidence>
<name>A0AAE7E0T1_9BACT</name>
<dbReference type="Proteomes" id="UP000502065">
    <property type="component" value="Chromosome"/>
</dbReference>
<keyword evidence="2" id="KW-1185">Reference proteome</keyword>
<dbReference type="EMBL" id="CP030944">
    <property type="protein sequence ID" value="QKE25900.1"/>
    <property type="molecule type" value="Genomic_DNA"/>
</dbReference>
<gene>
    <name evidence="1" type="ORF">AAQM_1147</name>
</gene>
<evidence type="ECO:0000313" key="1">
    <source>
        <dbReference type="EMBL" id="QKE25900.1"/>
    </source>
</evidence>
<protein>
    <submittedName>
        <fullName evidence="1">Uncharacterized protein</fullName>
    </submittedName>
</protein>
<sequence length="53" mass="6468">MKKKKQKWLEVDRIYEPTYSRNNLPILAKGFQPKLMHSQAGAWERRKKFYKLS</sequence>
<dbReference type="KEGG" id="aaqi:AAQM_1147"/>